<organism evidence="2 3">
    <name type="scientific">Parapedobacter indicus</name>
    <dbReference type="NCBI Taxonomy" id="1477437"/>
    <lineage>
        <taxon>Bacteria</taxon>
        <taxon>Pseudomonadati</taxon>
        <taxon>Bacteroidota</taxon>
        <taxon>Sphingobacteriia</taxon>
        <taxon>Sphingobacteriales</taxon>
        <taxon>Sphingobacteriaceae</taxon>
        <taxon>Parapedobacter</taxon>
    </lineage>
</organism>
<feature type="domain" description="Glycosyltransferase 2-like" evidence="1">
    <location>
        <begin position="14"/>
        <end position="173"/>
    </location>
</feature>
<dbReference type="PANTHER" id="PTHR43685:SF11">
    <property type="entry name" value="GLYCOSYLTRANSFERASE TAGX-RELATED"/>
    <property type="match status" value="1"/>
</dbReference>
<evidence type="ECO:0000259" key="1">
    <source>
        <dbReference type="Pfam" id="PF00535"/>
    </source>
</evidence>
<dbReference type="InterPro" id="IPR029044">
    <property type="entry name" value="Nucleotide-diphossugar_trans"/>
</dbReference>
<dbReference type="Gene3D" id="3.90.550.10">
    <property type="entry name" value="Spore Coat Polysaccharide Biosynthesis Protein SpsA, Chain A"/>
    <property type="match status" value="1"/>
</dbReference>
<dbReference type="OrthoDB" id="9815829at2"/>
<evidence type="ECO:0000313" key="2">
    <source>
        <dbReference type="EMBL" id="SFJ23425.1"/>
    </source>
</evidence>
<dbReference type="GO" id="GO:0016740">
    <property type="term" value="F:transferase activity"/>
    <property type="evidence" value="ECO:0007669"/>
    <property type="project" value="UniProtKB-KW"/>
</dbReference>
<dbReference type="Proteomes" id="UP000198670">
    <property type="component" value="Unassembled WGS sequence"/>
</dbReference>
<dbReference type="EMBL" id="FOQO01000008">
    <property type="protein sequence ID" value="SFJ23425.1"/>
    <property type="molecule type" value="Genomic_DNA"/>
</dbReference>
<dbReference type="AlphaFoldDB" id="A0A1I3PPL5"/>
<dbReference type="SUPFAM" id="SSF53448">
    <property type="entry name" value="Nucleotide-diphospho-sugar transferases"/>
    <property type="match status" value="1"/>
</dbReference>
<dbReference type="InterPro" id="IPR050834">
    <property type="entry name" value="Glycosyltransf_2"/>
</dbReference>
<keyword evidence="2" id="KW-0808">Transferase</keyword>
<reference evidence="2 3" key="1">
    <citation type="submission" date="2016-10" db="EMBL/GenBank/DDBJ databases">
        <authorList>
            <person name="de Groot N.N."/>
        </authorList>
    </citation>
    <scope>NUCLEOTIDE SEQUENCE [LARGE SCALE GENOMIC DNA]</scope>
    <source>
        <strain evidence="2 3">RK1</strain>
    </source>
</reference>
<keyword evidence="3" id="KW-1185">Reference proteome</keyword>
<dbReference type="InterPro" id="IPR001173">
    <property type="entry name" value="Glyco_trans_2-like"/>
</dbReference>
<dbReference type="STRING" id="1477437.SAMN05444682_108117"/>
<sequence length="313" mass="36568">MTCVISMENRGLVSVIIPNYNHGKYLEQRIESVLNQTYPHFELIILDDCSSDDSMSIIERYREHPKLNCIVRNETNVGSPFKQWVKGIGLAKGEFVWIAESDDWCEETMLNYLVEGIQQDNECAISYCQSYCVIGNQIKWQSSHPMLSELVESSRFIQEFLCPNPAIFNASMAIWRKHKFDDVSLDFLNYRFSGDWVFWIELAKTGSVCVDGRLLNYFRKHEADVSTGAYASGLNFLEGLFILNNMFENQLIGKRAYENAYKKNFREFRSVADQISDPVRRQIMDRFQNPLTSRRLFYKIWLSAVWRAMKGRK</sequence>
<dbReference type="PANTHER" id="PTHR43685">
    <property type="entry name" value="GLYCOSYLTRANSFERASE"/>
    <property type="match status" value="1"/>
</dbReference>
<evidence type="ECO:0000313" key="3">
    <source>
        <dbReference type="Proteomes" id="UP000198670"/>
    </source>
</evidence>
<name>A0A1I3PPL5_9SPHI</name>
<gene>
    <name evidence="2" type="ORF">SAMN05444682_108117</name>
</gene>
<proteinExistence type="predicted"/>
<protein>
    <submittedName>
        <fullName evidence="2">Glycosyltransferase involved in cell wall bisynthesis</fullName>
    </submittedName>
</protein>
<dbReference type="Pfam" id="PF00535">
    <property type="entry name" value="Glycos_transf_2"/>
    <property type="match status" value="1"/>
</dbReference>
<accession>A0A1I3PPL5</accession>
<dbReference type="CDD" id="cd00761">
    <property type="entry name" value="Glyco_tranf_GTA_type"/>
    <property type="match status" value="1"/>
</dbReference>